<reference evidence="2 3" key="1">
    <citation type="journal article" date="2020" name="Int. J. Syst. Evol. Microbiol.">
        <title>Ureaplasma miroungigenitalium sp. nov. isolated from northern elephant seals (Mirounga angustirostris) and Ureaplasma zalophigenitalium sp. nov. isolated from California sea lions (Zalophus californianus).</title>
        <authorList>
            <person name="Volokhov D.V."/>
            <person name="Gulland F.M."/>
            <person name="Gao Y."/>
            <person name="Chizhikov V.E."/>
        </authorList>
    </citation>
    <scope>NUCLEOTIDE SEQUENCE [LARGE SCALE GENOMIC DNA]</scope>
    <source>
        <strain evidence="2 3">ES3182-GEN</strain>
    </source>
</reference>
<feature type="coiled-coil region" evidence="1">
    <location>
        <begin position="417"/>
        <end position="558"/>
    </location>
</feature>
<proteinExistence type="predicted"/>
<keyword evidence="3" id="KW-1185">Reference proteome</keyword>
<organism evidence="2 3">
    <name type="scientific">Ureaplasma miroungigenitalium</name>
    <dbReference type="NCBI Taxonomy" id="1042321"/>
    <lineage>
        <taxon>Bacteria</taxon>
        <taxon>Bacillati</taxon>
        <taxon>Mycoplasmatota</taxon>
        <taxon>Mycoplasmoidales</taxon>
        <taxon>Mycoplasmoidaceae</taxon>
        <taxon>Ureaplasma</taxon>
    </lineage>
</organism>
<dbReference type="Proteomes" id="UP001208245">
    <property type="component" value="Unassembled WGS sequence"/>
</dbReference>
<accession>A0ABT3BMQ1</accession>
<feature type="coiled-coil region" evidence="1">
    <location>
        <begin position="345"/>
        <end position="386"/>
    </location>
</feature>
<feature type="coiled-coil region" evidence="1">
    <location>
        <begin position="890"/>
        <end position="935"/>
    </location>
</feature>
<comment type="caution">
    <text evidence="2">The sequence shown here is derived from an EMBL/GenBank/DDBJ whole genome shotgun (WGS) entry which is preliminary data.</text>
</comment>
<feature type="coiled-coil region" evidence="1">
    <location>
        <begin position="1064"/>
        <end position="1091"/>
    </location>
</feature>
<evidence type="ECO:0000256" key="1">
    <source>
        <dbReference type="SAM" id="Coils"/>
    </source>
</evidence>
<feature type="coiled-coil region" evidence="1">
    <location>
        <begin position="738"/>
        <end position="765"/>
    </location>
</feature>
<sequence length="1968" mass="223138">MNNQNSKKKKRRIAAAISVVSSLFMAGVVITATQLRWKDQPDYVLDEKRIEYRQLLDAARKLLKSLKDSNNLNYSNLIDDLQKNIELNEKINLKNDDQVNAAITSIKNKINEINTKRDEIDFRYKKISYESKELIDEAKKLLEQSKVLVLNEKGMNLLTQLKDSSISLEEMLKVKPTVLVNDLIKVNDLLKDLIANYKAAISEANDETQTKQRLVQEIQELLKQADNKNSTIADTYAPVKNEISALRPAFNALVPNPNELTNVTVAQLETFKKNLEDNLNNIDAKILQISKDNLNDAVNAVTSFIDELQADSNSKNYTDIIDQLNTTLTNNRTPSENVTTNETQTQALKNALDQAKTNKATQDNELKAVKDDLTSLINQANTLKDQLTDPALSAEKTALEDALNIANKKNGLDANQKTALIAEIKQAKDNLSKAIAKAEAKQKEINNQKTALKKEIAASKEAINNFLSTLTPPEKYVDLTTEINQLLTALNNENANLDDKTLDALTKTNQDYKDLLTTAQQQKDKIDGNEKATKLAALKALKEQLQAKATEIKNIRGDNKEHITALNTQAIDQFLGKENPSTIDEINAAIIEGQEILDQADKNIYADKLNTIKNDLNDLSNTEDLEHKYPDIHKELTDFITAIDVSVEPDTVDNWKQRYTEHKDDVSKIKEAIKRKQENEIQTKQRLVQEIQELLKQADNKNSTIADTYAPVKNEISALRPAFNDLVPNPNELTNVTVAQLETFKKNLEDNLNNIDAKILQISKDNLNDAVNAVTSFIDELQADSNSKNYTDIIDQLNTTLTNNRTPSENVTTNETQTQALKNALDQAKTNKATQDNELKAVKDDLTSLINQANTLKDQLTDPALSTEKTALEDALNNANKKNGLDANQKTALIAEIKQAKDNLSKAIAKVEAKQKEINNQKTAIDEQIAQLRQELATSLSRAEAINTSIQNSIVNPSSDFRTKHAALNNAIHTAQQLKTNENASVSELENIITTLNATQKIAHDAALEHLRSQFDAIKKQFIELGKHTQLAQDQQNTYNKSINAINNLVKQKAQLNFNDQETFEQLFSQINTLKSEYDTALNQFKENQNNTLDEIISKNTTALSSLSDLKKEFNQFTAITELENNLHTTQSETQTLKTQIANAQFDPVMVNTLYQQQAQQAQQVNDLKTKVEGMNNKLKYIVDSSNAFNSHINQLANSNLLSKIDINTLNSLKNSKVNVKNEDEFNQLIQQMIHQYTTSVDATANKINEQYDQITSETATYNQTWADKLQIPTYINNQANALNDFVKQAKTISQNNQAVLDLENALQQFVKVNNEAFKASIHANITKADLNQYLGHDVITNITNKQHDMDQIVLKAKIAFDSIKKEAEQLVTPAASAITAFMSEYNVNSFLADNKGYASTNDALVPYKNLFDSSSNTDPITQIKKYKSLTSDLGADVVSKEKLHEVAAKKGRYYNNIEKFKLAQRFWNFAYNAAKHQIDQKRNWLDEYMARFFGDSSQKVLDTTMPSNENLIFTQWNENNKATGLRAENRQLVVDAYTNILNNHPVDDEFLSTFNLQTIDAKINKLKNFSFKLYDKSEDFNGMVKLNHIAEKTMEFIADTIWDPIQKALIDYSAINPFAAMISTNTTKDFTNRNHSYSKNNQKIDDFGFDEHIRIHKANTNILLTINHELSGIIEPLKNNQNYQQVFDLAIQTQFDNLTTIDQSFNAQKFSSATVLMTNLEKLANAFTTFENHAESFIKLIKDKITINGDLKNNQRNNPVFYPTSNLIITINKENKPWNHRFSALGYVARTLYRTKEYAHIKSEQNSNFGKFWETSKNLVNLEKEMKAAWNSLGINYDANEESAGVLYYEFWDTVKGSDYSKQEYYDQSYPIKRTYQDIWATQANSFGYEVINRERHKVSEEVWYNCNWDTLSATITDGYKLWYEYINKVIEQDTNLKQTNNVFGGNHLIVYNFTIDSLDEYEPKDL</sequence>
<feature type="coiled-coil region" evidence="1">
    <location>
        <begin position="187"/>
        <end position="231"/>
    </location>
</feature>
<keyword evidence="1" id="KW-0175">Coiled coil</keyword>
<evidence type="ECO:0000313" key="3">
    <source>
        <dbReference type="Proteomes" id="UP001208245"/>
    </source>
</evidence>
<feature type="coiled-coil region" evidence="1">
    <location>
        <begin position="265"/>
        <end position="292"/>
    </location>
</feature>
<protein>
    <recommendedName>
        <fullName evidence="4">ECM-binding protein homolog</fullName>
    </recommendedName>
</protein>
<evidence type="ECO:0000313" key="2">
    <source>
        <dbReference type="EMBL" id="MCV3728530.1"/>
    </source>
</evidence>
<feature type="coiled-coil region" evidence="1">
    <location>
        <begin position="818"/>
        <end position="859"/>
    </location>
</feature>
<name>A0ABT3BMQ1_9BACT</name>
<gene>
    <name evidence="2" type="ORF">OF376_01970</name>
</gene>
<evidence type="ECO:0008006" key="4">
    <source>
        <dbReference type="Google" id="ProtNLM"/>
    </source>
</evidence>
<feature type="coiled-coil region" evidence="1">
    <location>
        <begin position="652"/>
        <end position="704"/>
    </location>
</feature>
<dbReference type="EMBL" id="JAOXHL010000002">
    <property type="protein sequence ID" value="MCV3728530.1"/>
    <property type="molecule type" value="Genomic_DNA"/>
</dbReference>
<dbReference type="PANTHER" id="PTHR45615:SF80">
    <property type="entry name" value="GRIP DOMAIN-CONTAINING PROTEIN"/>
    <property type="match status" value="1"/>
</dbReference>
<dbReference type="RefSeq" id="WP_263821847.1">
    <property type="nucleotide sequence ID" value="NZ_JAOXHL010000002.1"/>
</dbReference>
<dbReference type="PANTHER" id="PTHR45615">
    <property type="entry name" value="MYOSIN HEAVY CHAIN, NON-MUSCLE"/>
    <property type="match status" value="1"/>
</dbReference>